<gene>
    <name evidence="1" type="ORF">HJG44_21160</name>
</gene>
<name>A0A849IAG2_9HYPH</name>
<dbReference type="AlphaFoldDB" id="A0A849IAG2"/>
<organism evidence="1 2">
    <name type="scientific">Enterovirga aerilata</name>
    <dbReference type="NCBI Taxonomy" id="2730920"/>
    <lineage>
        <taxon>Bacteria</taxon>
        <taxon>Pseudomonadati</taxon>
        <taxon>Pseudomonadota</taxon>
        <taxon>Alphaproteobacteria</taxon>
        <taxon>Hyphomicrobiales</taxon>
        <taxon>Methylobacteriaceae</taxon>
        <taxon>Enterovirga</taxon>
    </lineage>
</organism>
<comment type="caution">
    <text evidence="1">The sequence shown here is derived from an EMBL/GenBank/DDBJ whole genome shotgun (WGS) entry which is preliminary data.</text>
</comment>
<dbReference type="InterPro" id="IPR021330">
    <property type="entry name" value="DUF2939"/>
</dbReference>
<protein>
    <submittedName>
        <fullName evidence="1">DUF2939 domain-containing protein</fullName>
    </submittedName>
</protein>
<dbReference type="EMBL" id="JABEPP010000006">
    <property type="protein sequence ID" value="NNM74874.1"/>
    <property type="molecule type" value="Genomic_DNA"/>
</dbReference>
<dbReference type="RefSeq" id="WP_171220310.1">
    <property type="nucleotide sequence ID" value="NZ_JABEPP010000006.1"/>
</dbReference>
<dbReference type="Pfam" id="PF11159">
    <property type="entry name" value="DUF2939"/>
    <property type="match status" value="1"/>
</dbReference>
<evidence type="ECO:0000313" key="2">
    <source>
        <dbReference type="Proteomes" id="UP000564885"/>
    </source>
</evidence>
<accession>A0A849IAG2</accession>
<dbReference type="Proteomes" id="UP000564885">
    <property type="component" value="Unassembled WGS sequence"/>
</dbReference>
<keyword evidence="2" id="KW-1185">Reference proteome</keyword>
<reference evidence="1 2" key="1">
    <citation type="submission" date="2020-04" db="EMBL/GenBank/DDBJ databases">
        <title>Enterovirga sp. isolate from soil.</title>
        <authorList>
            <person name="Chea S."/>
            <person name="Kim D.-U."/>
        </authorList>
    </citation>
    <scope>NUCLEOTIDE SEQUENCE [LARGE SCALE GENOMIC DNA]</scope>
    <source>
        <strain evidence="1 2">DB1703</strain>
    </source>
</reference>
<proteinExistence type="predicted"/>
<sequence>MRWFIGSALALLLAWTLYVASPYWALLDLARAIEARNVGDIADRVNFRALRASLARQVVAAGMSYRPLAQALGASDANLAAGSVAVAADPLLERIVTPEGLLGLLHDMGPDRTEPVRIAARPDPNLDGLRTAAELVRSSRWRGFRNVYFSIPPGAGRNAEGRLQLRFSRLKWRLVSFDISAEARQRLLDELVRLHAERRRR</sequence>
<evidence type="ECO:0000313" key="1">
    <source>
        <dbReference type="EMBL" id="NNM74874.1"/>
    </source>
</evidence>